<evidence type="ECO:0000313" key="12">
    <source>
        <dbReference type="Proteomes" id="UP001497644"/>
    </source>
</evidence>
<keyword evidence="8 10" id="KW-0675">Receptor</keyword>
<sequence>MLKMDSPGDIFQSRLYRFNRVLLSLLGQWPFQKNRHRRIVFVTVSFLGITQAITQVLALVTLRGDLNATLECIPPLIVDCACIVKLVNLFCNMEKIKILLIHVQRDWQSWAIQSEFEILHKFAETGRSITIGYASGMYAFGCLFPVMAIIPKIIDENVVSNYSTRPVGFPYHVEYFVDLDKYYYPALIHNYLATAIRLTTIVASDTCVAILVQHCCALFSIVRYRLEHIRKSVEQDKELALLEEDNKIYKNFTYCIRKHEDALQFASLMETVYTKAFFIEVGLIIGAMSLSALEATSGSLTPQLAIRHGGYIMAQLLHLFIACWLGQEVIDHSSRVYTSIYRGEWYESSPKSRKLLNMMMLRSISPCTLTVGKIMVLSLPSFSAVVRASASYFTVFRSVQ</sequence>
<keyword evidence="6 10" id="KW-1133">Transmembrane helix</keyword>
<keyword evidence="9 10" id="KW-0807">Transducer</keyword>
<evidence type="ECO:0000256" key="2">
    <source>
        <dbReference type="ARBA" id="ARBA00022475"/>
    </source>
</evidence>
<dbReference type="EMBL" id="OZ034836">
    <property type="protein sequence ID" value="CAL1677724.1"/>
    <property type="molecule type" value="Genomic_DNA"/>
</dbReference>
<evidence type="ECO:0000256" key="1">
    <source>
        <dbReference type="ARBA" id="ARBA00004651"/>
    </source>
</evidence>
<organism evidence="11 12">
    <name type="scientific">Lasius platythorax</name>
    <dbReference type="NCBI Taxonomy" id="488582"/>
    <lineage>
        <taxon>Eukaryota</taxon>
        <taxon>Metazoa</taxon>
        <taxon>Ecdysozoa</taxon>
        <taxon>Arthropoda</taxon>
        <taxon>Hexapoda</taxon>
        <taxon>Insecta</taxon>
        <taxon>Pterygota</taxon>
        <taxon>Neoptera</taxon>
        <taxon>Endopterygota</taxon>
        <taxon>Hymenoptera</taxon>
        <taxon>Apocrita</taxon>
        <taxon>Aculeata</taxon>
        <taxon>Formicoidea</taxon>
        <taxon>Formicidae</taxon>
        <taxon>Formicinae</taxon>
        <taxon>Lasius</taxon>
        <taxon>Lasius</taxon>
    </lineage>
</organism>
<dbReference type="Pfam" id="PF02949">
    <property type="entry name" value="7tm_6"/>
    <property type="match status" value="1"/>
</dbReference>
<evidence type="ECO:0000256" key="9">
    <source>
        <dbReference type="ARBA" id="ARBA00023224"/>
    </source>
</evidence>
<evidence type="ECO:0000256" key="3">
    <source>
        <dbReference type="ARBA" id="ARBA00022606"/>
    </source>
</evidence>
<dbReference type="InterPro" id="IPR004117">
    <property type="entry name" value="7tm6_olfct_rcpt"/>
</dbReference>
<evidence type="ECO:0000256" key="7">
    <source>
        <dbReference type="ARBA" id="ARBA00023136"/>
    </source>
</evidence>
<keyword evidence="4 10" id="KW-0812">Transmembrane</keyword>
<protein>
    <recommendedName>
        <fullName evidence="10">Odorant receptor</fullName>
    </recommendedName>
</protein>
<comment type="caution">
    <text evidence="10">Lacks conserved residue(s) required for the propagation of feature annotation.</text>
</comment>
<evidence type="ECO:0000256" key="8">
    <source>
        <dbReference type="ARBA" id="ARBA00023170"/>
    </source>
</evidence>
<reference evidence="11" key="1">
    <citation type="submission" date="2024-04" db="EMBL/GenBank/DDBJ databases">
        <authorList>
            <consortium name="Molecular Ecology Group"/>
        </authorList>
    </citation>
    <scope>NUCLEOTIDE SEQUENCE</scope>
</reference>
<gene>
    <name evidence="11" type="ORF">LPLAT_LOCUS3701</name>
</gene>
<dbReference type="GO" id="GO:0007165">
    <property type="term" value="P:signal transduction"/>
    <property type="evidence" value="ECO:0007669"/>
    <property type="project" value="UniProtKB-KW"/>
</dbReference>
<dbReference type="PANTHER" id="PTHR21137">
    <property type="entry name" value="ODORANT RECEPTOR"/>
    <property type="match status" value="1"/>
</dbReference>
<keyword evidence="5 10" id="KW-0552">Olfaction</keyword>
<comment type="subcellular location">
    <subcellularLocation>
        <location evidence="1 10">Cell membrane</location>
        <topology evidence="1 10">Multi-pass membrane protein</topology>
    </subcellularLocation>
</comment>
<accession>A0AAV2NCH7</accession>
<name>A0AAV2NCH7_9HYME</name>
<dbReference type="Proteomes" id="UP001497644">
    <property type="component" value="Chromosome 13"/>
</dbReference>
<evidence type="ECO:0000256" key="6">
    <source>
        <dbReference type="ARBA" id="ARBA00022989"/>
    </source>
</evidence>
<feature type="transmembrane region" description="Helical" evidence="10">
    <location>
        <begin position="39"/>
        <end position="61"/>
    </location>
</feature>
<evidence type="ECO:0000256" key="4">
    <source>
        <dbReference type="ARBA" id="ARBA00022692"/>
    </source>
</evidence>
<dbReference type="GO" id="GO:0005549">
    <property type="term" value="F:odorant binding"/>
    <property type="evidence" value="ECO:0007669"/>
    <property type="project" value="InterPro"/>
</dbReference>
<dbReference type="GO" id="GO:0005886">
    <property type="term" value="C:plasma membrane"/>
    <property type="evidence" value="ECO:0007669"/>
    <property type="project" value="UniProtKB-SubCell"/>
</dbReference>
<comment type="similarity">
    <text evidence="10">Belongs to the insect chemoreceptor superfamily. Heteromeric odorant receptor channel (TC 1.A.69) family.</text>
</comment>
<keyword evidence="3 10" id="KW-0716">Sensory transduction</keyword>
<evidence type="ECO:0000313" key="11">
    <source>
        <dbReference type="EMBL" id="CAL1677724.1"/>
    </source>
</evidence>
<keyword evidence="2" id="KW-1003">Cell membrane</keyword>
<keyword evidence="12" id="KW-1185">Reference proteome</keyword>
<proteinExistence type="inferred from homology"/>
<dbReference type="AlphaFoldDB" id="A0AAV2NCH7"/>
<dbReference type="PANTHER" id="PTHR21137:SF35">
    <property type="entry name" value="ODORANT RECEPTOR 19A-RELATED"/>
    <property type="match status" value="1"/>
</dbReference>
<evidence type="ECO:0000256" key="5">
    <source>
        <dbReference type="ARBA" id="ARBA00022725"/>
    </source>
</evidence>
<keyword evidence="7 10" id="KW-0472">Membrane</keyword>
<evidence type="ECO:0000256" key="10">
    <source>
        <dbReference type="RuleBase" id="RU351113"/>
    </source>
</evidence>
<dbReference type="GO" id="GO:0004984">
    <property type="term" value="F:olfactory receptor activity"/>
    <property type="evidence" value="ECO:0007669"/>
    <property type="project" value="InterPro"/>
</dbReference>